<dbReference type="OrthoDB" id="6041188at2759"/>
<dbReference type="PROSITE" id="PS50222">
    <property type="entry name" value="EF_HAND_2"/>
    <property type="match status" value="1"/>
</dbReference>
<dbReference type="GO" id="GO:0005509">
    <property type="term" value="F:calcium ion binding"/>
    <property type="evidence" value="ECO:0007669"/>
    <property type="project" value="InterPro"/>
</dbReference>
<keyword evidence="1" id="KW-0106">Calcium</keyword>
<dbReference type="InterPro" id="IPR018247">
    <property type="entry name" value="EF_Hand_1_Ca_BS"/>
</dbReference>
<comment type="caution">
    <text evidence="3">The sequence shown here is derived from an EMBL/GenBank/DDBJ whole genome shotgun (WGS) entry which is preliminary data.</text>
</comment>
<proteinExistence type="predicted"/>
<dbReference type="Gene3D" id="1.10.238.10">
    <property type="entry name" value="EF-hand"/>
    <property type="match status" value="1"/>
</dbReference>
<dbReference type="InterPro" id="IPR002048">
    <property type="entry name" value="EF_hand_dom"/>
</dbReference>
<dbReference type="Proteomes" id="UP000271974">
    <property type="component" value="Unassembled WGS sequence"/>
</dbReference>
<evidence type="ECO:0000259" key="2">
    <source>
        <dbReference type="PROSITE" id="PS50222"/>
    </source>
</evidence>
<evidence type="ECO:0000313" key="3">
    <source>
        <dbReference type="EMBL" id="RUS91198.1"/>
    </source>
</evidence>
<feature type="domain" description="EF-hand" evidence="2">
    <location>
        <begin position="125"/>
        <end position="160"/>
    </location>
</feature>
<reference evidence="3 4" key="1">
    <citation type="submission" date="2019-01" db="EMBL/GenBank/DDBJ databases">
        <title>A draft genome assembly of the solar-powered sea slug Elysia chlorotica.</title>
        <authorList>
            <person name="Cai H."/>
            <person name="Li Q."/>
            <person name="Fang X."/>
            <person name="Li J."/>
            <person name="Curtis N.E."/>
            <person name="Altenburger A."/>
            <person name="Shibata T."/>
            <person name="Feng M."/>
            <person name="Maeda T."/>
            <person name="Schwartz J.A."/>
            <person name="Shigenobu S."/>
            <person name="Lundholm N."/>
            <person name="Nishiyama T."/>
            <person name="Yang H."/>
            <person name="Hasebe M."/>
            <person name="Li S."/>
            <person name="Pierce S.K."/>
            <person name="Wang J."/>
        </authorList>
    </citation>
    <scope>NUCLEOTIDE SEQUENCE [LARGE SCALE GENOMIC DNA]</scope>
    <source>
        <strain evidence="3">EC2010</strain>
        <tissue evidence="3">Whole organism of an adult</tissue>
    </source>
</reference>
<dbReference type="STRING" id="188477.A0A3S1CFD4"/>
<dbReference type="SUPFAM" id="SSF47473">
    <property type="entry name" value="EF-hand"/>
    <property type="match status" value="2"/>
</dbReference>
<keyword evidence="4" id="KW-1185">Reference proteome</keyword>
<dbReference type="EMBL" id="RQTK01000016">
    <property type="protein sequence ID" value="RUS91198.1"/>
    <property type="molecule type" value="Genomic_DNA"/>
</dbReference>
<name>A0A3S1CFD4_ELYCH</name>
<sequence length="160" mass="18140">MALAYFFLSDINDDGVITDSDVRPVYLRFDLNNDGQVEAQEFNLKWQEIYRESPLAVLFLRADKNRNHRLQKDEYPSLFSSLGNNADGSVKVSEFASGWVSEHFGTDSDGQALASALDVDFDWVVTAREVDTLLSRYDRNGDGEMEIIEVIQMVKLLPPL</sequence>
<accession>A0A3S1CFD4</accession>
<dbReference type="AlphaFoldDB" id="A0A3S1CFD4"/>
<evidence type="ECO:0000313" key="4">
    <source>
        <dbReference type="Proteomes" id="UP000271974"/>
    </source>
</evidence>
<dbReference type="PROSITE" id="PS00018">
    <property type="entry name" value="EF_HAND_1"/>
    <property type="match status" value="3"/>
</dbReference>
<gene>
    <name evidence="3" type="ORF">EGW08_001004</name>
</gene>
<evidence type="ECO:0000256" key="1">
    <source>
        <dbReference type="ARBA" id="ARBA00022837"/>
    </source>
</evidence>
<protein>
    <recommendedName>
        <fullName evidence="2">EF-hand domain-containing protein</fullName>
    </recommendedName>
</protein>
<dbReference type="InterPro" id="IPR011992">
    <property type="entry name" value="EF-hand-dom_pair"/>
</dbReference>
<organism evidence="3 4">
    <name type="scientific">Elysia chlorotica</name>
    <name type="common">Eastern emerald elysia</name>
    <name type="synonym">Sea slug</name>
    <dbReference type="NCBI Taxonomy" id="188477"/>
    <lineage>
        <taxon>Eukaryota</taxon>
        <taxon>Metazoa</taxon>
        <taxon>Spiralia</taxon>
        <taxon>Lophotrochozoa</taxon>
        <taxon>Mollusca</taxon>
        <taxon>Gastropoda</taxon>
        <taxon>Heterobranchia</taxon>
        <taxon>Euthyneura</taxon>
        <taxon>Panpulmonata</taxon>
        <taxon>Sacoglossa</taxon>
        <taxon>Placobranchoidea</taxon>
        <taxon>Plakobranchidae</taxon>
        <taxon>Elysia</taxon>
    </lineage>
</organism>